<accession>A0A0P7BLS5</accession>
<organism evidence="2 3">
    <name type="scientific">Jiulongibacter sediminis</name>
    <dbReference type="NCBI Taxonomy" id="1605367"/>
    <lineage>
        <taxon>Bacteria</taxon>
        <taxon>Pseudomonadati</taxon>
        <taxon>Bacteroidota</taxon>
        <taxon>Cytophagia</taxon>
        <taxon>Cytophagales</taxon>
        <taxon>Leadbetterellaceae</taxon>
        <taxon>Jiulongibacter</taxon>
    </lineage>
</organism>
<evidence type="ECO:0000313" key="3">
    <source>
        <dbReference type="Proteomes" id="UP000050454"/>
    </source>
</evidence>
<dbReference type="NCBIfam" id="NF033855">
    <property type="entry name" value="tRNA_MNMC2"/>
    <property type="match status" value="1"/>
</dbReference>
<dbReference type="OrthoDB" id="9786494at2"/>
<feature type="domain" description="MnmC-like methyltransferase" evidence="1">
    <location>
        <begin position="137"/>
        <end position="214"/>
    </location>
</feature>
<dbReference type="RefSeq" id="WP_055145233.1">
    <property type="nucleotide sequence ID" value="NZ_JXSZ01000006.1"/>
</dbReference>
<dbReference type="Gene3D" id="3.40.50.150">
    <property type="entry name" value="Vaccinia Virus protein VP39"/>
    <property type="match status" value="1"/>
</dbReference>
<reference evidence="2 3" key="1">
    <citation type="submission" date="2015-07" db="EMBL/GenBank/DDBJ databases">
        <title>The draft genome sequence of Leadbetterella sp. JN14-9.</title>
        <authorList>
            <person name="Liu Y."/>
            <person name="Du J."/>
            <person name="Shao Z."/>
        </authorList>
    </citation>
    <scope>NUCLEOTIDE SEQUENCE [LARGE SCALE GENOMIC DNA]</scope>
    <source>
        <strain evidence="2 3">JN14-9</strain>
    </source>
</reference>
<dbReference type="PATRIC" id="fig|1605367.3.peg.2541"/>
<dbReference type="InterPro" id="IPR008471">
    <property type="entry name" value="MnmC-like_methylTransf"/>
</dbReference>
<proteinExistence type="predicted"/>
<gene>
    <name evidence="2" type="ORF">AFM12_05910</name>
</gene>
<dbReference type="PANTHER" id="PTHR39963">
    <property type="entry name" value="SLL0983 PROTEIN"/>
    <property type="match status" value="1"/>
</dbReference>
<dbReference type="EMBL" id="LGTQ01000006">
    <property type="protein sequence ID" value="KPM48197.1"/>
    <property type="molecule type" value="Genomic_DNA"/>
</dbReference>
<evidence type="ECO:0000313" key="2">
    <source>
        <dbReference type="EMBL" id="KPM48197.1"/>
    </source>
</evidence>
<dbReference type="AlphaFoldDB" id="A0A0P7BLS5"/>
<dbReference type="GO" id="GO:0016645">
    <property type="term" value="F:oxidoreductase activity, acting on the CH-NH group of donors"/>
    <property type="evidence" value="ECO:0007669"/>
    <property type="project" value="InterPro"/>
</dbReference>
<evidence type="ECO:0000259" key="1">
    <source>
        <dbReference type="Pfam" id="PF05430"/>
    </source>
</evidence>
<dbReference type="InterPro" id="IPR029063">
    <property type="entry name" value="SAM-dependent_MTases_sf"/>
</dbReference>
<dbReference type="Proteomes" id="UP000050454">
    <property type="component" value="Unassembled WGS sequence"/>
</dbReference>
<dbReference type="GO" id="GO:0004808">
    <property type="term" value="F:tRNA (5-methylaminomethyl-2-thiouridylate)(34)-methyltransferase activity"/>
    <property type="evidence" value="ECO:0007669"/>
    <property type="project" value="InterPro"/>
</dbReference>
<dbReference type="STRING" id="1605367.AFM12_05910"/>
<comment type="caution">
    <text evidence="2">The sequence shown here is derived from an EMBL/GenBank/DDBJ whole genome shotgun (WGS) entry which is preliminary data.</text>
</comment>
<protein>
    <recommendedName>
        <fullName evidence="1">MnmC-like methyltransferase domain-containing protein</fullName>
    </recommendedName>
</protein>
<dbReference type="PANTHER" id="PTHR39963:SF1">
    <property type="entry name" value="MNMC-LIKE METHYLTRANSFERASE DOMAIN-CONTAINING PROTEIN"/>
    <property type="match status" value="1"/>
</dbReference>
<dbReference type="InterPro" id="IPR047785">
    <property type="entry name" value="tRNA_MNMC2"/>
</dbReference>
<dbReference type="SUPFAM" id="SSF53335">
    <property type="entry name" value="S-adenosyl-L-methionine-dependent methyltransferases"/>
    <property type="match status" value="1"/>
</dbReference>
<sequence length="219" mass="25194">MRSKDEQHIKITADGSTTVYSKCFDQHYHSIFGAEKESEVVFIDLGLCFAFERFEEINLLEMGFGTGLNALLTKNFAESQSKKVNYTGLEAFPITEEMIGELNFDASQLHALPWGEKVEVNDIFSFIKYNTPLQNFQTDQKFNLVYYDAFAPESQPELWTLEIFEKLYSLMEEGGVLTTYCSKGYVQRNLKAAGFMVEKHPGPPRKREILRAIKLSWHD</sequence>
<name>A0A0P7BLS5_9BACT</name>
<keyword evidence="3" id="KW-1185">Reference proteome</keyword>
<dbReference type="Pfam" id="PF05430">
    <property type="entry name" value="Methyltransf_30"/>
    <property type="match status" value="1"/>
</dbReference>